<gene>
    <name evidence="1" type="primary">agp_1</name>
    <name evidence="1" type="ORF">NCTC12120_07005</name>
</gene>
<dbReference type="EC" id="3.1.3.10" evidence="1"/>
<organism evidence="1 2">
    <name type="scientific">Cedecea neteri</name>
    <dbReference type="NCBI Taxonomy" id="158822"/>
    <lineage>
        <taxon>Bacteria</taxon>
        <taxon>Pseudomonadati</taxon>
        <taxon>Pseudomonadota</taxon>
        <taxon>Gammaproteobacteria</taxon>
        <taxon>Enterobacterales</taxon>
        <taxon>Enterobacteriaceae</taxon>
        <taxon>Cedecea</taxon>
    </lineage>
</organism>
<reference evidence="1 2" key="1">
    <citation type="submission" date="2018-06" db="EMBL/GenBank/DDBJ databases">
        <authorList>
            <consortium name="Pathogen Informatics"/>
            <person name="Doyle S."/>
        </authorList>
    </citation>
    <scope>NUCLEOTIDE SEQUENCE [LARGE SCALE GENOMIC DNA]</scope>
    <source>
        <strain evidence="1 2">NCTC12120</strain>
    </source>
</reference>
<dbReference type="Proteomes" id="UP000251197">
    <property type="component" value="Unassembled WGS sequence"/>
</dbReference>
<keyword evidence="1" id="KW-0378">Hydrolase</keyword>
<evidence type="ECO:0000313" key="2">
    <source>
        <dbReference type="Proteomes" id="UP000251197"/>
    </source>
</evidence>
<dbReference type="GO" id="GO:0008877">
    <property type="term" value="F:glucose-1-phosphatase activity"/>
    <property type="evidence" value="ECO:0007669"/>
    <property type="project" value="UniProtKB-EC"/>
</dbReference>
<accession>A0A2X3L255</accession>
<evidence type="ECO:0000313" key="1">
    <source>
        <dbReference type="EMBL" id="SQC93890.1"/>
    </source>
</evidence>
<name>A0A2X3L255_9ENTR</name>
<dbReference type="EMBL" id="UAVU01000012">
    <property type="protein sequence ID" value="SQC93890.1"/>
    <property type="molecule type" value="Genomic_DNA"/>
</dbReference>
<dbReference type="AlphaFoldDB" id="A0A2X3L255"/>
<dbReference type="Gene3D" id="3.40.50.1240">
    <property type="entry name" value="Phosphoglycerate mutase-like"/>
    <property type="match status" value="1"/>
</dbReference>
<protein>
    <submittedName>
        <fullName evidence="1">Glucose-1-phosphatase</fullName>
        <ecNumber evidence="1">3.1.3.10</ecNumber>
    </submittedName>
</protein>
<sequence>MCRYIIRKKWAPWNPVFNPVITNDSPEFKAKAVQAMEKQRTEYKLADSYKLLEHIVGYKNSPTCKEKQQCELNGPKDVFSANATQEPGVNGSLKVGNALVDAFTLQYYEGLSDGSGGMGKNQNG</sequence>
<dbReference type="InterPro" id="IPR029033">
    <property type="entry name" value="His_PPase_superfam"/>
</dbReference>
<proteinExistence type="predicted"/>